<dbReference type="NCBIfam" id="NF042914">
    <property type="entry name" value="SAV915_dom"/>
    <property type="match status" value="1"/>
</dbReference>
<evidence type="ECO:0008006" key="3">
    <source>
        <dbReference type="Google" id="ProtNLM"/>
    </source>
</evidence>
<evidence type="ECO:0000313" key="1">
    <source>
        <dbReference type="EMBL" id="GAA0963260.1"/>
    </source>
</evidence>
<protein>
    <recommendedName>
        <fullName evidence="3">SseB protein N-terminal domain-containing protein</fullName>
    </recommendedName>
</protein>
<gene>
    <name evidence="1" type="ORF">GCM10009554_82310</name>
</gene>
<evidence type="ECO:0000313" key="2">
    <source>
        <dbReference type="Proteomes" id="UP001500542"/>
    </source>
</evidence>
<dbReference type="Proteomes" id="UP001500542">
    <property type="component" value="Unassembled WGS sequence"/>
</dbReference>
<organism evidence="1 2">
    <name type="scientific">Kribbella koreensis</name>
    <dbReference type="NCBI Taxonomy" id="57909"/>
    <lineage>
        <taxon>Bacteria</taxon>
        <taxon>Bacillati</taxon>
        <taxon>Actinomycetota</taxon>
        <taxon>Actinomycetes</taxon>
        <taxon>Propionibacteriales</taxon>
        <taxon>Kribbellaceae</taxon>
        <taxon>Kribbella</taxon>
    </lineage>
</organism>
<reference evidence="1 2" key="1">
    <citation type="journal article" date="2019" name="Int. J. Syst. Evol. Microbiol.">
        <title>The Global Catalogue of Microorganisms (GCM) 10K type strain sequencing project: providing services to taxonomists for standard genome sequencing and annotation.</title>
        <authorList>
            <consortium name="The Broad Institute Genomics Platform"/>
            <consortium name="The Broad Institute Genome Sequencing Center for Infectious Disease"/>
            <person name="Wu L."/>
            <person name="Ma J."/>
        </authorList>
    </citation>
    <scope>NUCLEOTIDE SEQUENCE [LARGE SCALE GENOMIC DNA]</scope>
    <source>
        <strain evidence="1 2">JCM 10977</strain>
    </source>
</reference>
<accession>A0ABN1RTC1</accession>
<name>A0ABN1RTC1_9ACTN</name>
<sequence>MPTRSAGALDVAALQWGHRPDGVRVGIAFSSAQLLRAATGPRQEWVRLHESSLREMLAPFGISVIQLDPVLVGPDVAQVRTPELVGHHGG</sequence>
<proteinExistence type="predicted"/>
<dbReference type="InterPro" id="IPR049975">
    <property type="entry name" value="SAV_915-like_dom"/>
</dbReference>
<keyword evidence="2" id="KW-1185">Reference proteome</keyword>
<dbReference type="EMBL" id="BAAAHK010000027">
    <property type="protein sequence ID" value="GAA0963260.1"/>
    <property type="molecule type" value="Genomic_DNA"/>
</dbReference>
<comment type="caution">
    <text evidence="1">The sequence shown here is derived from an EMBL/GenBank/DDBJ whole genome shotgun (WGS) entry which is preliminary data.</text>
</comment>